<organism evidence="1">
    <name type="scientific">hydrothermal vent metagenome</name>
    <dbReference type="NCBI Taxonomy" id="652676"/>
    <lineage>
        <taxon>unclassified sequences</taxon>
        <taxon>metagenomes</taxon>
        <taxon>ecological metagenomes</taxon>
    </lineage>
</organism>
<name>A0A3B0X5B9_9ZZZZ</name>
<sequence>MRRNTAVSMIQIARIGLKSGRGVGGGKAVRGHSSYKRGGGALPLLSGRTSIIDYVLCVTFSHQAHGYKVGHAFKNRL</sequence>
<dbReference type="AlphaFoldDB" id="A0A3B0X5B9"/>
<gene>
    <name evidence="1" type="ORF">MNBD_GAMMA11-1143</name>
</gene>
<proteinExistence type="predicted"/>
<protein>
    <submittedName>
        <fullName evidence="1">Uncharacterized protein</fullName>
    </submittedName>
</protein>
<evidence type="ECO:0000313" key="1">
    <source>
        <dbReference type="EMBL" id="VAW63505.1"/>
    </source>
</evidence>
<reference evidence="1" key="1">
    <citation type="submission" date="2018-06" db="EMBL/GenBank/DDBJ databases">
        <authorList>
            <person name="Zhirakovskaya E."/>
        </authorList>
    </citation>
    <scope>NUCLEOTIDE SEQUENCE</scope>
</reference>
<dbReference type="EMBL" id="UOFG01000202">
    <property type="protein sequence ID" value="VAW63505.1"/>
    <property type="molecule type" value="Genomic_DNA"/>
</dbReference>
<accession>A0A3B0X5B9</accession>